<accession>A0ABU4JYQ8</accession>
<evidence type="ECO:0000259" key="2">
    <source>
        <dbReference type="Pfam" id="PF02563"/>
    </source>
</evidence>
<gene>
    <name evidence="3" type="ORF">R2363_00295</name>
</gene>
<dbReference type="InterPro" id="IPR003715">
    <property type="entry name" value="Poly_export_N"/>
</dbReference>
<name>A0ABU4JYQ8_9ACTN</name>
<dbReference type="RefSeq" id="WP_319007257.1">
    <property type="nucleotide sequence ID" value="NZ_JAWJZF010000060.1"/>
</dbReference>
<dbReference type="Pfam" id="PF02563">
    <property type="entry name" value="Poly_export"/>
    <property type="match status" value="1"/>
</dbReference>
<dbReference type="EMBL" id="JAWJZF010000060">
    <property type="protein sequence ID" value="MDX2290636.1"/>
    <property type="molecule type" value="Genomic_DNA"/>
</dbReference>
<evidence type="ECO:0000256" key="1">
    <source>
        <dbReference type="ARBA" id="ARBA00022729"/>
    </source>
</evidence>
<evidence type="ECO:0000313" key="4">
    <source>
        <dbReference type="Proteomes" id="UP001278571"/>
    </source>
</evidence>
<keyword evidence="4" id="KW-1185">Reference proteome</keyword>
<protein>
    <submittedName>
        <fullName evidence="3">Polysaccharide biosynthesis/export family protein</fullName>
    </submittedName>
</protein>
<dbReference type="Gene3D" id="3.30.1950.10">
    <property type="entry name" value="wza like domain"/>
    <property type="match status" value="1"/>
</dbReference>
<dbReference type="InterPro" id="IPR049712">
    <property type="entry name" value="Poly_export"/>
</dbReference>
<feature type="domain" description="Polysaccharide export protein N-terminal" evidence="2">
    <location>
        <begin position="71"/>
        <end position="135"/>
    </location>
</feature>
<evidence type="ECO:0000313" key="3">
    <source>
        <dbReference type="EMBL" id="MDX2290636.1"/>
    </source>
</evidence>
<comment type="caution">
    <text evidence="3">The sequence shown here is derived from an EMBL/GenBank/DDBJ whole genome shotgun (WGS) entry which is preliminary data.</text>
</comment>
<proteinExistence type="predicted"/>
<reference evidence="3 4" key="1">
    <citation type="submission" date="2023-10" db="EMBL/GenBank/DDBJ databases">
        <authorList>
            <person name="Wang X.X."/>
        </authorList>
    </citation>
    <scope>NUCLEOTIDE SEQUENCE [LARGE SCALE GENOMIC DNA]</scope>
    <source>
        <strain evidence="3 4">NBRC 12816</strain>
    </source>
</reference>
<dbReference type="PANTHER" id="PTHR33619">
    <property type="entry name" value="POLYSACCHARIDE EXPORT PROTEIN GFCE-RELATED"/>
    <property type="match status" value="1"/>
</dbReference>
<organism evidence="3 4">
    <name type="scientific">Streptomyces roseolus</name>
    <dbReference type="NCBI Taxonomy" id="67358"/>
    <lineage>
        <taxon>Bacteria</taxon>
        <taxon>Bacillati</taxon>
        <taxon>Actinomycetota</taxon>
        <taxon>Actinomycetes</taxon>
        <taxon>Kitasatosporales</taxon>
        <taxon>Streptomycetaceae</taxon>
        <taxon>Streptomyces</taxon>
    </lineage>
</organism>
<sequence length="151" mass="16524">NGLTDYQIGEIKLRLAKIEGGKKPVNVTYDTRKSVETVKPVSKTKDALPVFGEDFFTNNNLTFEPNLRIATPGNYVLGVDDELTIDIFGYSEKITKVKINTEGQIRLPNIGPVTLAGLSIDEAKIKLKEVMKKVYPGLATGKTSIQLGLGQ</sequence>
<dbReference type="Proteomes" id="UP001278571">
    <property type="component" value="Unassembled WGS sequence"/>
</dbReference>
<feature type="non-terminal residue" evidence="3">
    <location>
        <position position="1"/>
    </location>
</feature>
<feature type="non-terminal residue" evidence="3">
    <location>
        <position position="151"/>
    </location>
</feature>
<keyword evidence="1" id="KW-0732">Signal</keyword>
<dbReference type="PANTHER" id="PTHR33619:SF3">
    <property type="entry name" value="POLYSACCHARIDE EXPORT PROTEIN GFCE-RELATED"/>
    <property type="match status" value="1"/>
</dbReference>